<evidence type="ECO:0000313" key="1">
    <source>
        <dbReference type="EMBL" id="MBB3118456.1"/>
    </source>
</evidence>
<dbReference type="Proteomes" id="UP000541535">
    <property type="component" value="Unassembled WGS sequence"/>
</dbReference>
<keyword evidence="2" id="KW-1185">Reference proteome</keyword>
<dbReference type="AlphaFoldDB" id="A0A7W5B8G1"/>
<accession>A0A7W5B8G1</accession>
<evidence type="ECO:0000313" key="2">
    <source>
        <dbReference type="Proteomes" id="UP000541535"/>
    </source>
</evidence>
<proteinExistence type="predicted"/>
<organism evidence="1 2">
    <name type="scientific">Pseudoduganella violacea</name>
    <dbReference type="NCBI Taxonomy" id="1715466"/>
    <lineage>
        <taxon>Bacteria</taxon>
        <taxon>Pseudomonadati</taxon>
        <taxon>Pseudomonadota</taxon>
        <taxon>Betaproteobacteria</taxon>
        <taxon>Burkholderiales</taxon>
        <taxon>Oxalobacteraceae</taxon>
        <taxon>Telluria group</taxon>
        <taxon>Pseudoduganella</taxon>
    </lineage>
</organism>
<name>A0A7W5B8G1_9BURK</name>
<protein>
    <submittedName>
        <fullName evidence="1">Uncharacterized protein</fullName>
    </submittedName>
</protein>
<sequence length="62" mass="7001">MNTHDLRHQQVRADHNTRDIINQAISALPEVGLKRAAEFLAAMGVPSSVAVRTLIYPTRRRH</sequence>
<dbReference type="EMBL" id="JACHXD010000003">
    <property type="protein sequence ID" value="MBB3118456.1"/>
    <property type="molecule type" value="Genomic_DNA"/>
</dbReference>
<comment type="caution">
    <text evidence="1">The sequence shown here is derived from an EMBL/GenBank/DDBJ whole genome shotgun (WGS) entry which is preliminary data.</text>
</comment>
<gene>
    <name evidence="1" type="ORF">FHS03_001487</name>
</gene>
<reference evidence="1 2" key="1">
    <citation type="submission" date="2020-08" db="EMBL/GenBank/DDBJ databases">
        <title>Genomic Encyclopedia of Type Strains, Phase III (KMG-III): the genomes of soil and plant-associated and newly described type strains.</title>
        <authorList>
            <person name="Whitman W."/>
        </authorList>
    </citation>
    <scope>NUCLEOTIDE SEQUENCE [LARGE SCALE GENOMIC DNA]</scope>
    <source>
        <strain evidence="1 2">CECT 8897</strain>
    </source>
</reference>
<dbReference type="RefSeq" id="WP_050408523.1">
    <property type="nucleotide sequence ID" value="NZ_JACHXD010000003.1"/>
</dbReference>